<feature type="non-terminal residue" evidence="1">
    <location>
        <position position="1"/>
    </location>
</feature>
<dbReference type="EMBL" id="JAPAIK010000172">
    <property type="protein sequence ID" value="MCW1073431.1"/>
    <property type="molecule type" value="Genomic_DNA"/>
</dbReference>
<dbReference type="GO" id="GO:0008168">
    <property type="term" value="F:methyltransferase activity"/>
    <property type="evidence" value="ECO:0007669"/>
    <property type="project" value="UniProtKB-KW"/>
</dbReference>
<keyword evidence="1" id="KW-0489">Methyltransferase</keyword>
<dbReference type="Proteomes" id="UP001208853">
    <property type="component" value="Unassembled WGS sequence"/>
</dbReference>
<sequence length="79" mass="9290">EKKVYNDFGIRIGLQEIARYNWETDIIETIAIIFTAIKNNMPSEEITKHVNNFLNAKRTLNYTFSEAQVNHFKKSLHDC</sequence>
<proteinExistence type="predicted"/>
<evidence type="ECO:0000313" key="2">
    <source>
        <dbReference type="Proteomes" id="UP001208853"/>
    </source>
</evidence>
<dbReference type="Gene3D" id="3.90.1150.10">
    <property type="entry name" value="Aspartate Aminotransferase, domain 1"/>
    <property type="match status" value="1"/>
</dbReference>
<reference evidence="1" key="1">
    <citation type="submission" date="2022-10" db="EMBL/GenBank/DDBJ databases">
        <title>Comparative genomic study of S. anginosus.</title>
        <authorList>
            <person name="Prasad A."/>
            <person name="Ene A."/>
            <person name="Jablonska S."/>
            <person name="Du J."/>
            <person name="Wolfe A.J."/>
            <person name="Putonti C."/>
        </authorList>
    </citation>
    <scope>NUCLEOTIDE SEQUENCE</scope>
    <source>
        <strain evidence="1">UMB6888</strain>
    </source>
</reference>
<protein>
    <submittedName>
        <fullName evidence="1">Hydoxy methyltransferase</fullName>
    </submittedName>
</protein>
<name>A0AAW5TJ30_STRAP</name>
<gene>
    <name evidence="1" type="ORF">OJ930_10580</name>
</gene>
<organism evidence="1 2">
    <name type="scientific">Streptococcus anginosus</name>
    <dbReference type="NCBI Taxonomy" id="1328"/>
    <lineage>
        <taxon>Bacteria</taxon>
        <taxon>Bacillati</taxon>
        <taxon>Bacillota</taxon>
        <taxon>Bacilli</taxon>
        <taxon>Lactobacillales</taxon>
        <taxon>Streptococcaceae</taxon>
        <taxon>Streptococcus</taxon>
        <taxon>Streptococcus anginosus group</taxon>
    </lineage>
</organism>
<dbReference type="GO" id="GO:0032259">
    <property type="term" value="P:methylation"/>
    <property type="evidence" value="ECO:0007669"/>
    <property type="project" value="UniProtKB-KW"/>
</dbReference>
<accession>A0AAW5TJ30</accession>
<keyword evidence="1" id="KW-0808">Transferase</keyword>
<evidence type="ECO:0000313" key="1">
    <source>
        <dbReference type="EMBL" id="MCW1073431.1"/>
    </source>
</evidence>
<comment type="caution">
    <text evidence="1">The sequence shown here is derived from an EMBL/GenBank/DDBJ whole genome shotgun (WGS) entry which is preliminary data.</text>
</comment>
<dbReference type="InterPro" id="IPR015422">
    <property type="entry name" value="PyrdxlP-dep_Trfase_small"/>
</dbReference>
<dbReference type="AlphaFoldDB" id="A0AAW5TJ30"/>